<dbReference type="Proteomes" id="UP000192477">
    <property type="component" value="Unassembled WGS sequence"/>
</dbReference>
<comment type="caution">
    <text evidence="1">The sequence shown here is derived from an EMBL/GenBank/DDBJ whole genome shotgun (WGS) entry which is preliminary data.</text>
</comment>
<dbReference type="RefSeq" id="WP_081185146.1">
    <property type="nucleotide sequence ID" value="NZ_MJEA01000025.1"/>
</dbReference>
<dbReference type="STRING" id="112904.BH747_13555"/>
<protein>
    <submittedName>
        <fullName evidence="1">Nuclease</fullName>
    </submittedName>
</protein>
<evidence type="ECO:0000313" key="2">
    <source>
        <dbReference type="Proteomes" id="UP000192477"/>
    </source>
</evidence>
<sequence>MTIDSFYKSKRWIKKKNAILRRYQYECQESKRYGIRVKAEMVHHIYPRKEYPELAFVDWNLLPLTHKKHNTFHDRENDEIVGEGLYWQRKRQKEFERWKKDRESPPPFEI</sequence>
<organism evidence="1 2">
    <name type="scientific">Enterococcus villorum</name>
    <dbReference type="NCBI Taxonomy" id="112904"/>
    <lineage>
        <taxon>Bacteria</taxon>
        <taxon>Bacillati</taxon>
        <taxon>Bacillota</taxon>
        <taxon>Bacilli</taxon>
        <taxon>Lactobacillales</taxon>
        <taxon>Enterococcaceae</taxon>
        <taxon>Enterococcus</taxon>
    </lineage>
</organism>
<reference evidence="1 2" key="1">
    <citation type="journal article" date="2017" name="BMC Microbiol.">
        <title>Comparative genomics of Enterococcus spp. isolated from bovine feces.</title>
        <authorList>
            <person name="Beukers A.G."/>
            <person name="Zaheer R."/>
            <person name="Goji N."/>
            <person name="Amoako K.K."/>
            <person name="Chaves A.V."/>
            <person name="Ward M.P."/>
            <person name="McAllister T.A."/>
        </authorList>
    </citation>
    <scope>NUCLEOTIDE SEQUENCE [LARGE SCALE GENOMIC DNA]</scope>
    <source>
        <strain evidence="1 2">F1129D 143</strain>
    </source>
</reference>
<accession>A0A1V8YGE3</accession>
<gene>
    <name evidence="1" type="ORF">BH747_13555</name>
</gene>
<dbReference type="EMBL" id="MJEA01000025">
    <property type="protein sequence ID" value="OQO67808.1"/>
    <property type="molecule type" value="Genomic_DNA"/>
</dbReference>
<name>A0A1V8YGE3_9ENTE</name>
<dbReference type="AlphaFoldDB" id="A0A1V8YGE3"/>
<proteinExistence type="predicted"/>
<evidence type="ECO:0000313" key="1">
    <source>
        <dbReference type="EMBL" id="OQO67808.1"/>
    </source>
</evidence>
<dbReference type="OrthoDB" id="962665at2"/>